<dbReference type="PROSITE" id="PS50104">
    <property type="entry name" value="TIR"/>
    <property type="match status" value="1"/>
</dbReference>
<dbReference type="STRING" id="1703345.A3860_23690"/>
<evidence type="ECO:0000259" key="1">
    <source>
        <dbReference type="PROSITE" id="PS50104"/>
    </source>
</evidence>
<gene>
    <name evidence="2" type="ORF">A3860_23690</name>
</gene>
<dbReference type="RefSeq" id="WP_081147616.1">
    <property type="nucleotide sequence ID" value="NZ_LVYD01000045.1"/>
</dbReference>
<keyword evidence="3" id="KW-1185">Reference proteome</keyword>
<evidence type="ECO:0000313" key="3">
    <source>
        <dbReference type="Proteomes" id="UP000192796"/>
    </source>
</evidence>
<dbReference type="InterPro" id="IPR035897">
    <property type="entry name" value="Toll_tir_struct_dom_sf"/>
</dbReference>
<dbReference type="Pfam" id="PF13676">
    <property type="entry name" value="TIR_2"/>
    <property type="match status" value="1"/>
</dbReference>
<dbReference type="SUPFAM" id="SSF52200">
    <property type="entry name" value="Toll/Interleukin receptor TIR domain"/>
    <property type="match status" value="1"/>
</dbReference>
<dbReference type="EMBL" id="LVYD01000045">
    <property type="protein sequence ID" value="OQP63355.1"/>
    <property type="molecule type" value="Genomic_DNA"/>
</dbReference>
<organism evidence="2 3">
    <name type="scientific">Niastella vici</name>
    <dbReference type="NCBI Taxonomy" id="1703345"/>
    <lineage>
        <taxon>Bacteria</taxon>
        <taxon>Pseudomonadati</taxon>
        <taxon>Bacteroidota</taxon>
        <taxon>Chitinophagia</taxon>
        <taxon>Chitinophagales</taxon>
        <taxon>Chitinophagaceae</taxon>
        <taxon>Niastella</taxon>
    </lineage>
</organism>
<evidence type="ECO:0000313" key="2">
    <source>
        <dbReference type="EMBL" id="OQP63355.1"/>
    </source>
</evidence>
<dbReference type="GO" id="GO:0007165">
    <property type="term" value="P:signal transduction"/>
    <property type="evidence" value="ECO:0007669"/>
    <property type="project" value="InterPro"/>
</dbReference>
<dbReference type="InterPro" id="IPR000157">
    <property type="entry name" value="TIR_dom"/>
</dbReference>
<reference evidence="2 3" key="1">
    <citation type="submission" date="2016-03" db="EMBL/GenBank/DDBJ databases">
        <title>Niastella vici sp. nov., isolated from farmland soil.</title>
        <authorList>
            <person name="Chen L."/>
            <person name="Wang D."/>
            <person name="Yang S."/>
            <person name="Wang G."/>
        </authorList>
    </citation>
    <scope>NUCLEOTIDE SEQUENCE [LARGE SCALE GENOMIC DNA]</scope>
    <source>
        <strain evidence="2 3">DJ57</strain>
    </source>
</reference>
<feature type="domain" description="TIR" evidence="1">
    <location>
        <begin position="3"/>
        <end position="151"/>
    </location>
</feature>
<protein>
    <recommendedName>
        <fullName evidence="1">TIR domain-containing protein</fullName>
    </recommendedName>
</protein>
<dbReference type="OrthoDB" id="9781481at2"/>
<name>A0A1V9FYB3_9BACT</name>
<dbReference type="Proteomes" id="UP000192796">
    <property type="component" value="Unassembled WGS sequence"/>
</dbReference>
<proteinExistence type="predicted"/>
<comment type="caution">
    <text evidence="2">The sequence shown here is derived from an EMBL/GenBank/DDBJ whole genome shotgun (WGS) entry which is preliminary data.</text>
</comment>
<accession>A0A1V9FYB3</accession>
<sequence>MNEKETIFISHKSPSDNYFAAWLTSKLKLLGYDVWLEVDELKSGDPFWPEIEAVIRNRAVKFLILISNNYLDNINDASSGIFKELSTADRIKTIKNFKTPIKIDDVNEDNFPLQLMGLNSIDFFNNWQSGLDKLLDSFGKEKIPKKDHADSPLNFWLEAFKIKDCHTNEPEKIYTNWFPFTLPDKLYIHKPIIKSSLDKTDIIYPFIEYSDRHISFFPSSAYPESIVVPTSAELSIPDILDQQLVPIDDFLSLSEPRKKIIELVNSAFAEYLFQSGLKKYEQSNRLVFYFQNTEAHRKRISLKTVGKTNVAVTGKTKENRWSFAISFFSILHPYPCLRVNSHIVFESQENIVLDADEQHQLRRKFGFDWYNRDWLDTLLGMMLKISDSVNDCKIRIPIGPKLELVIDAIPASIDTNFGYFEPEKEEKENA</sequence>
<dbReference type="Gene3D" id="3.40.50.10140">
    <property type="entry name" value="Toll/interleukin-1 receptor homology (TIR) domain"/>
    <property type="match status" value="1"/>
</dbReference>
<dbReference type="AlphaFoldDB" id="A0A1V9FYB3"/>